<dbReference type="AlphaFoldDB" id="A0A1G5R2B0"/>
<feature type="domain" description="Signal transduction histidine kinase dimerisation/phosphoacceptor" evidence="3">
    <location>
        <begin position="43"/>
        <end position="86"/>
    </location>
</feature>
<dbReference type="CDD" id="cd00082">
    <property type="entry name" value="HisKA"/>
    <property type="match status" value="1"/>
</dbReference>
<keyword evidence="4" id="KW-0808">Transferase</keyword>
<evidence type="ECO:0000256" key="1">
    <source>
        <dbReference type="ARBA" id="ARBA00000085"/>
    </source>
</evidence>
<reference evidence="5" key="1">
    <citation type="submission" date="2016-10" db="EMBL/GenBank/DDBJ databases">
        <authorList>
            <person name="Varghese N."/>
            <person name="Submissions S."/>
        </authorList>
    </citation>
    <scope>NUCLEOTIDE SEQUENCE [LARGE SCALE GENOMIC DNA]</scope>
    <source>
        <strain evidence="5">ATCC 29999</strain>
    </source>
</reference>
<dbReference type="Pfam" id="PF00512">
    <property type="entry name" value="HisKA"/>
    <property type="match status" value="1"/>
</dbReference>
<accession>A0A1G5R2B0</accession>
<keyword evidence="5" id="KW-1185">Reference proteome</keyword>
<proteinExistence type="predicted"/>
<protein>
    <recommendedName>
        <fullName evidence="2">histidine kinase</fullName>
        <ecNumber evidence="2">2.7.13.3</ecNumber>
    </recommendedName>
</protein>
<name>A0A1G5R2B0_PHOLU</name>
<dbReference type="SUPFAM" id="SSF47384">
    <property type="entry name" value="Homodimeric domain of signal transducing histidine kinase"/>
    <property type="match status" value="1"/>
</dbReference>
<keyword evidence="4" id="KW-0418">Kinase</keyword>
<evidence type="ECO:0000256" key="2">
    <source>
        <dbReference type="ARBA" id="ARBA00012438"/>
    </source>
</evidence>
<dbReference type="EMBL" id="FMWJ01000012">
    <property type="protein sequence ID" value="SCZ67581.1"/>
    <property type="molecule type" value="Genomic_DNA"/>
</dbReference>
<evidence type="ECO:0000313" key="5">
    <source>
        <dbReference type="Proteomes" id="UP000183223"/>
    </source>
</evidence>
<organism evidence="4 5">
    <name type="scientific">Photorhabdus luminescens</name>
    <name type="common">Xenorhabdus luminescens</name>
    <dbReference type="NCBI Taxonomy" id="29488"/>
    <lineage>
        <taxon>Bacteria</taxon>
        <taxon>Pseudomonadati</taxon>
        <taxon>Pseudomonadota</taxon>
        <taxon>Gammaproteobacteria</taxon>
        <taxon>Enterobacterales</taxon>
        <taxon>Morganellaceae</taxon>
        <taxon>Photorhabdus</taxon>
    </lineage>
</organism>
<dbReference type="GO" id="GO:0000155">
    <property type="term" value="F:phosphorelay sensor kinase activity"/>
    <property type="evidence" value="ECO:0007669"/>
    <property type="project" value="InterPro"/>
</dbReference>
<dbReference type="InterPro" id="IPR003661">
    <property type="entry name" value="HisK_dim/P_dom"/>
</dbReference>
<dbReference type="Gene3D" id="1.10.287.130">
    <property type="match status" value="1"/>
</dbReference>
<dbReference type="InterPro" id="IPR036097">
    <property type="entry name" value="HisK_dim/P_sf"/>
</dbReference>
<gene>
    <name evidence="4" type="ORF">SAMN02982990_02777</name>
</gene>
<dbReference type="Proteomes" id="UP000183223">
    <property type="component" value="Unassembled WGS sequence"/>
</dbReference>
<evidence type="ECO:0000313" key="4">
    <source>
        <dbReference type="EMBL" id="SCZ67581.1"/>
    </source>
</evidence>
<comment type="catalytic activity">
    <reaction evidence="1">
        <text>ATP + protein L-histidine = ADP + protein N-phospho-L-histidine.</text>
        <dbReference type="EC" id="2.7.13.3"/>
    </reaction>
</comment>
<evidence type="ECO:0000259" key="3">
    <source>
        <dbReference type="Pfam" id="PF00512"/>
    </source>
</evidence>
<sequence length="115" mass="13365">MGQVGNRDIVFVAGRIKTIDYHVKAIEKRFFHCLFMGICHWIYLELLKTGEISNEQLQLVETAHQCTLSLLFIINKLLDFSRIEAGQVELQYAASQSLPLLDQSRRYREWHAIKG</sequence>
<dbReference type="EC" id="2.7.13.3" evidence="2"/>